<dbReference type="SUPFAM" id="SSF53244">
    <property type="entry name" value="MurD-like peptide ligases, peptide-binding domain"/>
    <property type="match status" value="1"/>
</dbReference>
<evidence type="ECO:0000256" key="3">
    <source>
        <dbReference type="ARBA" id="ARBA00022741"/>
    </source>
</evidence>
<keyword evidence="8" id="KW-0961">Cell wall biogenesis/degradation</keyword>
<keyword evidence="13" id="KW-1185">Reference proteome</keyword>
<evidence type="ECO:0000313" key="12">
    <source>
        <dbReference type="EMBL" id="AWI10505.1"/>
    </source>
</evidence>
<dbReference type="Pfam" id="PF01225">
    <property type="entry name" value="Mur_ligase"/>
    <property type="match status" value="1"/>
</dbReference>
<dbReference type="GO" id="GO:0071555">
    <property type="term" value="P:cell wall organization"/>
    <property type="evidence" value="ECO:0007669"/>
    <property type="project" value="UniProtKB-KW"/>
</dbReference>
<feature type="domain" description="Mur ligase N-terminal catalytic" evidence="9">
    <location>
        <begin position="2"/>
        <end position="102"/>
    </location>
</feature>
<feature type="domain" description="Mur ligase C-terminal" evidence="10">
    <location>
        <begin position="348"/>
        <end position="439"/>
    </location>
</feature>
<dbReference type="SUPFAM" id="SSF53623">
    <property type="entry name" value="MurD-like peptide ligases, catalytic domain"/>
    <property type="match status" value="1"/>
</dbReference>
<proteinExistence type="predicted"/>
<dbReference type="InterPro" id="IPR000713">
    <property type="entry name" value="Mur_ligase_N"/>
</dbReference>
<evidence type="ECO:0000259" key="10">
    <source>
        <dbReference type="Pfam" id="PF02875"/>
    </source>
</evidence>
<keyword evidence="5" id="KW-0133">Cell shape</keyword>
<dbReference type="GO" id="GO:0016881">
    <property type="term" value="F:acid-amino acid ligase activity"/>
    <property type="evidence" value="ECO:0007669"/>
    <property type="project" value="InterPro"/>
</dbReference>
<keyword evidence="4" id="KW-0067">ATP-binding</keyword>
<keyword evidence="7" id="KW-0131">Cell cycle</keyword>
<evidence type="ECO:0000256" key="8">
    <source>
        <dbReference type="ARBA" id="ARBA00023316"/>
    </source>
</evidence>
<dbReference type="GO" id="GO:0009252">
    <property type="term" value="P:peptidoglycan biosynthetic process"/>
    <property type="evidence" value="ECO:0007669"/>
    <property type="project" value="UniProtKB-KW"/>
</dbReference>
<evidence type="ECO:0000259" key="11">
    <source>
        <dbReference type="Pfam" id="PF08245"/>
    </source>
</evidence>
<dbReference type="InterPro" id="IPR013221">
    <property type="entry name" value="Mur_ligase_cen"/>
</dbReference>
<dbReference type="EMBL" id="CP023004">
    <property type="protein sequence ID" value="AWI10505.1"/>
    <property type="molecule type" value="Genomic_DNA"/>
</dbReference>
<dbReference type="Gene3D" id="3.90.190.20">
    <property type="entry name" value="Mur ligase, C-terminal domain"/>
    <property type="match status" value="1"/>
</dbReference>
<gene>
    <name evidence="12" type="ORF">CKA38_04085</name>
</gene>
<keyword evidence="3" id="KW-0547">Nucleotide-binding</keyword>
<accession>A0A2U8E707</accession>
<dbReference type="GO" id="GO:0008360">
    <property type="term" value="P:regulation of cell shape"/>
    <property type="evidence" value="ECO:0007669"/>
    <property type="project" value="UniProtKB-KW"/>
</dbReference>
<evidence type="ECO:0000256" key="7">
    <source>
        <dbReference type="ARBA" id="ARBA00023306"/>
    </source>
</evidence>
<dbReference type="Proteomes" id="UP000244896">
    <property type="component" value="Chromosome"/>
</dbReference>
<evidence type="ECO:0000256" key="2">
    <source>
        <dbReference type="ARBA" id="ARBA00022618"/>
    </source>
</evidence>
<dbReference type="PANTHER" id="PTHR43445">
    <property type="entry name" value="UDP-N-ACETYLMURAMATE--L-ALANINE LIGASE-RELATED"/>
    <property type="match status" value="1"/>
</dbReference>
<dbReference type="InterPro" id="IPR036615">
    <property type="entry name" value="Mur_ligase_C_dom_sf"/>
</dbReference>
<organism evidence="12 13">
    <name type="scientific">Ereboglobus luteus</name>
    <dbReference type="NCBI Taxonomy" id="1796921"/>
    <lineage>
        <taxon>Bacteria</taxon>
        <taxon>Pseudomonadati</taxon>
        <taxon>Verrucomicrobiota</taxon>
        <taxon>Opitutia</taxon>
        <taxon>Opitutales</taxon>
        <taxon>Opitutaceae</taxon>
        <taxon>Ereboglobus</taxon>
    </lineage>
</organism>
<evidence type="ECO:0000259" key="9">
    <source>
        <dbReference type="Pfam" id="PF01225"/>
    </source>
</evidence>
<dbReference type="OrthoDB" id="9804126at2"/>
<protein>
    <submittedName>
        <fullName evidence="12">Mur ligase</fullName>
    </submittedName>
</protein>
<dbReference type="Gene3D" id="3.40.50.720">
    <property type="entry name" value="NAD(P)-binding Rossmann-like Domain"/>
    <property type="match status" value="1"/>
</dbReference>
<dbReference type="InterPro" id="IPR050061">
    <property type="entry name" value="MurCDEF_pg_biosynth"/>
</dbReference>
<dbReference type="InterPro" id="IPR036565">
    <property type="entry name" value="Mur-like_cat_sf"/>
</dbReference>
<evidence type="ECO:0000256" key="5">
    <source>
        <dbReference type="ARBA" id="ARBA00022960"/>
    </source>
</evidence>
<evidence type="ECO:0000256" key="6">
    <source>
        <dbReference type="ARBA" id="ARBA00022984"/>
    </source>
</evidence>
<keyword evidence="2" id="KW-0132">Cell division</keyword>
<dbReference type="InterPro" id="IPR004101">
    <property type="entry name" value="Mur_ligase_C"/>
</dbReference>
<sequence>MRIYFMGICGTAMGNAALLVRAAGHEVLGADSGVYPPMSTVLAAAGISLHEGYDPARLEKLAPDLVVIGNAMSRGNPEVEWLLAGRAIPFTSLPALLHDHILARRDNIVVCGTHGKTTTTAMTAFLLRENGCDPGFLIGGVPQDPPVGNHLGAPADPFVIEGDEYDSAFFDKRSKFIHYAPRVAILNNLEFDHADIFRDLADVKRTFTHLTRLVPGNGAIVFNGDDANLCEVVEKVTWCKILGVGTGENNFVRIADFSEDADGISFTLLWNGAEWTKIRMATPGLYNARNAAMAAVATALSLGGAKPPAESQALVFPNNFGLTGGFAPPKESLHIAGPFARFRGVKRRQETLVATPALTVVEDFGHHPTAIAETLKSFRNRFPGATLTAVFEPRSNTARTRALQDDFAATLVFADEVYLGPVNRAEKLSADERFDTAAVIQQLAARDIRAGAFSSNIALLEKLTAATLPADPSNPRAVIFFSNGSFDGIIAKYAKAAA</sequence>
<dbReference type="GO" id="GO:0005524">
    <property type="term" value="F:ATP binding"/>
    <property type="evidence" value="ECO:0007669"/>
    <property type="project" value="UniProtKB-KW"/>
</dbReference>
<dbReference type="AlphaFoldDB" id="A0A2U8E707"/>
<dbReference type="SUPFAM" id="SSF51984">
    <property type="entry name" value="MurCD N-terminal domain"/>
    <property type="match status" value="1"/>
</dbReference>
<name>A0A2U8E707_9BACT</name>
<dbReference type="Gene3D" id="3.40.1190.10">
    <property type="entry name" value="Mur-like, catalytic domain"/>
    <property type="match status" value="1"/>
</dbReference>
<keyword evidence="1 12" id="KW-0436">Ligase</keyword>
<dbReference type="Pfam" id="PF02875">
    <property type="entry name" value="Mur_ligase_C"/>
    <property type="match status" value="1"/>
</dbReference>
<dbReference type="KEGG" id="elut:CKA38_04085"/>
<dbReference type="GO" id="GO:0051301">
    <property type="term" value="P:cell division"/>
    <property type="evidence" value="ECO:0007669"/>
    <property type="project" value="UniProtKB-KW"/>
</dbReference>
<dbReference type="Pfam" id="PF08245">
    <property type="entry name" value="Mur_ligase_M"/>
    <property type="match status" value="1"/>
</dbReference>
<evidence type="ECO:0000256" key="4">
    <source>
        <dbReference type="ARBA" id="ARBA00022840"/>
    </source>
</evidence>
<dbReference type="PANTHER" id="PTHR43445:SF5">
    <property type="entry name" value="UDP-N-ACETYLMURAMATE--L-ALANYL-GAMMA-D-GLUTAMYL-MESO-2,6-DIAMINOHEPTANDIOATE LIGASE"/>
    <property type="match status" value="1"/>
</dbReference>
<evidence type="ECO:0000313" key="13">
    <source>
        <dbReference type="Proteomes" id="UP000244896"/>
    </source>
</evidence>
<evidence type="ECO:0000256" key="1">
    <source>
        <dbReference type="ARBA" id="ARBA00022598"/>
    </source>
</evidence>
<reference evidence="12 13" key="1">
    <citation type="journal article" date="2018" name="Syst. Appl. Microbiol.">
        <title>Ereboglobus luteus gen. nov. sp. nov. from cockroach guts, and new insights into the oxygen relationship of the genera Opitutus and Didymococcus (Verrucomicrobia: Opitutaceae).</title>
        <authorList>
            <person name="Tegtmeier D."/>
            <person name="Belitz A."/>
            <person name="Radek R."/>
            <person name="Heimerl T."/>
            <person name="Brune A."/>
        </authorList>
    </citation>
    <scope>NUCLEOTIDE SEQUENCE [LARGE SCALE GENOMIC DNA]</scope>
    <source>
        <strain evidence="12 13">Ho45</strain>
    </source>
</reference>
<feature type="domain" description="Mur ligase central" evidence="11">
    <location>
        <begin position="110"/>
        <end position="297"/>
    </location>
</feature>
<keyword evidence="6" id="KW-0573">Peptidoglycan synthesis</keyword>